<keyword evidence="3 4" id="KW-0472">Membrane</keyword>
<dbReference type="Proteomes" id="UP000281261">
    <property type="component" value="Unassembled WGS sequence"/>
</dbReference>
<evidence type="ECO:0000256" key="2">
    <source>
        <dbReference type="ARBA" id="ARBA00022989"/>
    </source>
</evidence>
<dbReference type="InterPro" id="IPR020846">
    <property type="entry name" value="MFS_dom"/>
</dbReference>
<name>A0A420ZAY3_UNCK3</name>
<feature type="domain" description="Major facilitator superfamily (MFS) profile" evidence="5">
    <location>
        <begin position="4"/>
        <end position="369"/>
    </location>
</feature>
<feature type="transmembrane region" description="Helical" evidence="4">
    <location>
        <begin position="285"/>
        <end position="303"/>
    </location>
</feature>
<dbReference type="InterPro" id="IPR052528">
    <property type="entry name" value="Sugar_transport-like"/>
</dbReference>
<feature type="transmembrane region" description="Helical" evidence="4">
    <location>
        <begin position="92"/>
        <end position="113"/>
    </location>
</feature>
<dbReference type="AlphaFoldDB" id="A0A420ZAY3"/>
<reference evidence="6 7" key="1">
    <citation type="submission" date="2018-06" db="EMBL/GenBank/DDBJ databases">
        <title>Extensive metabolic versatility and redundancy in microbially diverse, dynamic hydrothermal sediments.</title>
        <authorList>
            <person name="Dombrowski N."/>
            <person name="Teske A."/>
            <person name="Baker B.J."/>
        </authorList>
    </citation>
    <scope>NUCLEOTIDE SEQUENCE [LARGE SCALE GENOMIC DNA]</scope>
    <source>
        <strain evidence="6">B79_G16</strain>
    </source>
</reference>
<dbReference type="PANTHER" id="PTHR23526">
    <property type="entry name" value="INTEGRAL MEMBRANE TRANSPORT PROTEIN-RELATED"/>
    <property type="match status" value="1"/>
</dbReference>
<dbReference type="InterPro" id="IPR011701">
    <property type="entry name" value="MFS"/>
</dbReference>
<dbReference type="EMBL" id="QMNG01000124">
    <property type="protein sequence ID" value="RLC35765.1"/>
    <property type="molecule type" value="Genomic_DNA"/>
</dbReference>
<feature type="transmembrane region" description="Helical" evidence="4">
    <location>
        <begin position="70"/>
        <end position="86"/>
    </location>
</feature>
<evidence type="ECO:0000259" key="5">
    <source>
        <dbReference type="PROSITE" id="PS50850"/>
    </source>
</evidence>
<accession>A0A420ZAY3</accession>
<dbReference type="InterPro" id="IPR036259">
    <property type="entry name" value="MFS_trans_sf"/>
</dbReference>
<feature type="transmembrane region" description="Helical" evidence="4">
    <location>
        <begin position="5"/>
        <end position="25"/>
    </location>
</feature>
<keyword evidence="2 4" id="KW-1133">Transmembrane helix</keyword>
<proteinExistence type="predicted"/>
<organism evidence="6 7">
    <name type="scientific">candidate division Kazan bacterium</name>
    <dbReference type="NCBI Taxonomy" id="2202143"/>
    <lineage>
        <taxon>Bacteria</taxon>
        <taxon>Bacteria division Kazan-3B-28</taxon>
    </lineage>
</organism>
<evidence type="ECO:0000256" key="3">
    <source>
        <dbReference type="ARBA" id="ARBA00023136"/>
    </source>
</evidence>
<feature type="transmembrane region" description="Helical" evidence="4">
    <location>
        <begin position="186"/>
        <end position="207"/>
    </location>
</feature>
<feature type="transmembrane region" description="Helical" evidence="4">
    <location>
        <begin position="37"/>
        <end position="58"/>
    </location>
</feature>
<evidence type="ECO:0000256" key="1">
    <source>
        <dbReference type="ARBA" id="ARBA00022692"/>
    </source>
</evidence>
<dbReference type="Pfam" id="PF07690">
    <property type="entry name" value="MFS_1"/>
    <property type="match status" value="2"/>
</dbReference>
<evidence type="ECO:0000313" key="7">
    <source>
        <dbReference type="Proteomes" id="UP000281261"/>
    </source>
</evidence>
<comment type="caution">
    <text evidence="6">The sequence shown here is derived from an EMBL/GenBank/DDBJ whole genome shotgun (WGS) entry which is preliminary data.</text>
</comment>
<feature type="transmembrane region" description="Helical" evidence="4">
    <location>
        <begin position="125"/>
        <end position="146"/>
    </location>
</feature>
<dbReference type="Gene3D" id="1.20.1250.20">
    <property type="entry name" value="MFS general substrate transporter like domains"/>
    <property type="match status" value="2"/>
</dbReference>
<feature type="transmembrane region" description="Helical" evidence="4">
    <location>
        <begin position="152"/>
        <end position="174"/>
    </location>
</feature>
<dbReference type="SUPFAM" id="SSF103473">
    <property type="entry name" value="MFS general substrate transporter"/>
    <property type="match status" value="1"/>
</dbReference>
<feature type="transmembrane region" description="Helical" evidence="4">
    <location>
        <begin position="343"/>
        <end position="365"/>
    </location>
</feature>
<evidence type="ECO:0000313" key="6">
    <source>
        <dbReference type="EMBL" id="RLC35765.1"/>
    </source>
</evidence>
<sequence length="374" mass="40856">MNKKLILLTIANFMGGLGWSIYFSLSRPYYTDFLNASYSMVLIIASCEWLPGLTSFIWGYLSDRYGIKRVLIFGVLAYVISLVGIVELEFIPIIVALASLGWAAAWPTILAGISRISGEYIGRRYGFFALGGSIGWGLGGIVAGLMASYTNIRLTLILSGILAGLAYTLSYFVLGKYEWKYTPVRIAYILKGVLGYVALTCIILTLGMEYALNLISVKLYYEVNENILLYGLAITSLPSFTGAIVRPIAGAIADKLGGVKTVLVAIIMYSLVYLLASFLRGYTLVLLWIIPIYPFYDTGFIRLASEVSGKDRRGLAMGLINTSMSIAGSAVSVFGPLTDVLGYTYSMMIASAIALTSIIPLLIVYRITRSKIMK</sequence>
<dbReference type="PROSITE" id="PS50850">
    <property type="entry name" value="MFS"/>
    <property type="match status" value="1"/>
</dbReference>
<keyword evidence="1 4" id="KW-0812">Transmembrane</keyword>
<feature type="transmembrane region" description="Helical" evidence="4">
    <location>
        <begin position="227"/>
        <end position="249"/>
    </location>
</feature>
<protein>
    <recommendedName>
        <fullName evidence="5">Major facilitator superfamily (MFS) profile domain-containing protein</fullName>
    </recommendedName>
</protein>
<feature type="transmembrane region" description="Helical" evidence="4">
    <location>
        <begin position="261"/>
        <end position="279"/>
    </location>
</feature>
<gene>
    <name evidence="6" type="ORF">DRH29_05825</name>
</gene>
<evidence type="ECO:0000256" key="4">
    <source>
        <dbReference type="SAM" id="Phobius"/>
    </source>
</evidence>
<dbReference type="PANTHER" id="PTHR23526:SF2">
    <property type="entry name" value="MAJOR FACILITATOR SUPERFAMILY (MFS) PROFILE DOMAIN-CONTAINING PROTEIN"/>
    <property type="match status" value="1"/>
</dbReference>
<feature type="transmembrane region" description="Helical" evidence="4">
    <location>
        <begin position="315"/>
        <end position="337"/>
    </location>
</feature>
<dbReference type="GO" id="GO:0022857">
    <property type="term" value="F:transmembrane transporter activity"/>
    <property type="evidence" value="ECO:0007669"/>
    <property type="project" value="InterPro"/>
</dbReference>